<gene>
    <name evidence="3" type="primary">ureF</name>
    <name evidence="4" type="ORF">DEM27_05185</name>
</gene>
<dbReference type="OrthoDB" id="9798772at2"/>
<evidence type="ECO:0000313" key="4">
    <source>
        <dbReference type="EMBL" id="PWE57041.1"/>
    </source>
</evidence>
<comment type="similarity">
    <text evidence="3">Belongs to the UreF family.</text>
</comment>
<keyword evidence="2 3" id="KW-0143">Chaperone</keyword>
<comment type="subcellular location">
    <subcellularLocation>
        <location evidence="3">Cytoplasm</location>
    </subcellularLocation>
</comment>
<protein>
    <recommendedName>
        <fullName evidence="3">Urease accessory protein UreF</fullName>
    </recommendedName>
</protein>
<comment type="caution">
    <text evidence="4">The sequence shown here is derived from an EMBL/GenBank/DDBJ whole genome shotgun (WGS) entry which is preliminary data.</text>
</comment>
<proteinExistence type="inferred from homology"/>
<dbReference type="PIRSF" id="PIRSF009467">
    <property type="entry name" value="Ureas_acces_UreF"/>
    <property type="match status" value="1"/>
</dbReference>
<dbReference type="PANTHER" id="PTHR33620">
    <property type="entry name" value="UREASE ACCESSORY PROTEIN F"/>
    <property type="match status" value="1"/>
</dbReference>
<dbReference type="GO" id="GO:0016151">
    <property type="term" value="F:nickel cation binding"/>
    <property type="evidence" value="ECO:0007669"/>
    <property type="project" value="UniProtKB-UniRule"/>
</dbReference>
<dbReference type="InterPro" id="IPR038277">
    <property type="entry name" value="UreF_sf"/>
</dbReference>
<keyword evidence="5" id="KW-1185">Reference proteome</keyword>
<comment type="subunit">
    <text evidence="3">UreD, UreF and UreG form a complex that acts as a GTP-hydrolysis-dependent molecular chaperone, activating the urease apoprotein by helping to assemble the nickel containing metallocenter of UreC. The UreE protein probably delivers the nickel.</text>
</comment>
<dbReference type="Proteomes" id="UP000245252">
    <property type="component" value="Unassembled WGS sequence"/>
</dbReference>
<evidence type="ECO:0000256" key="3">
    <source>
        <dbReference type="HAMAP-Rule" id="MF_01385"/>
    </source>
</evidence>
<name>A0A2U2DUS4_9HYPH</name>
<comment type="function">
    <text evidence="3">Required for maturation of urease via the functional incorporation of the urease nickel metallocenter.</text>
</comment>
<dbReference type="Gene3D" id="1.10.4190.10">
    <property type="entry name" value="Urease accessory protein UreF"/>
    <property type="match status" value="1"/>
</dbReference>
<evidence type="ECO:0000256" key="1">
    <source>
        <dbReference type="ARBA" id="ARBA00022988"/>
    </source>
</evidence>
<dbReference type="HAMAP" id="MF_01385">
    <property type="entry name" value="UreF"/>
    <property type="match status" value="1"/>
</dbReference>
<keyword evidence="3" id="KW-0963">Cytoplasm</keyword>
<dbReference type="AlphaFoldDB" id="A0A2U2DUS4"/>
<dbReference type="EMBL" id="QFBC01000002">
    <property type="protein sequence ID" value="PWE57041.1"/>
    <property type="molecule type" value="Genomic_DNA"/>
</dbReference>
<evidence type="ECO:0000313" key="5">
    <source>
        <dbReference type="Proteomes" id="UP000245252"/>
    </source>
</evidence>
<reference evidence="4 5" key="1">
    <citation type="submission" date="2018-05" db="EMBL/GenBank/DDBJ databases">
        <title>The draft genome of strain NS-104.</title>
        <authorList>
            <person name="Hang P."/>
            <person name="Jiang J."/>
        </authorList>
    </citation>
    <scope>NUCLEOTIDE SEQUENCE [LARGE SCALE GENOMIC DNA]</scope>
    <source>
        <strain evidence="4 5">NS-104</strain>
    </source>
</reference>
<accession>A0A2U2DUS4</accession>
<dbReference type="GO" id="GO:0005737">
    <property type="term" value="C:cytoplasm"/>
    <property type="evidence" value="ECO:0007669"/>
    <property type="project" value="UniProtKB-SubCell"/>
</dbReference>
<dbReference type="InterPro" id="IPR002639">
    <property type="entry name" value="UreF"/>
</dbReference>
<keyword evidence="1 3" id="KW-0996">Nickel insertion</keyword>
<sequence length="223" mass="23539">MDDGRDMQAMLRLLTWLSPAFPVGAFAYSGGLERAVHDGWVTDGETLRQWIAMLLERGSAWNDAVLFAESHRSVDDAEGLVAVAELASALSGSRERHMETMLLGEAFLAAARAWPHPVLERLGPSAAYPVAVGAVMGAHAIRLDEALAAFQHALASQLVSAAIRLGTCGQRDGVAVLATLEPVIAGTAGRAALSSLDDLGSATIGADIASLRHEVQTTRLFRS</sequence>
<dbReference type="RefSeq" id="WP_109457145.1">
    <property type="nucleotide sequence ID" value="NZ_QFBC01000002.1"/>
</dbReference>
<dbReference type="PANTHER" id="PTHR33620:SF1">
    <property type="entry name" value="UREASE ACCESSORY PROTEIN F"/>
    <property type="match status" value="1"/>
</dbReference>
<evidence type="ECO:0000256" key="2">
    <source>
        <dbReference type="ARBA" id="ARBA00023186"/>
    </source>
</evidence>
<dbReference type="Pfam" id="PF01730">
    <property type="entry name" value="UreF"/>
    <property type="match status" value="1"/>
</dbReference>
<organism evidence="4 5">
    <name type="scientific">Metarhizobium album</name>
    <dbReference type="NCBI Taxonomy" id="2182425"/>
    <lineage>
        <taxon>Bacteria</taxon>
        <taxon>Pseudomonadati</taxon>
        <taxon>Pseudomonadota</taxon>
        <taxon>Alphaproteobacteria</taxon>
        <taxon>Hyphomicrobiales</taxon>
        <taxon>Rhizobiaceae</taxon>
        <taxon>Metarhizobium</taxon>
    </lineage>
</organism>